<evidence type="ECO:0000256" key="6">
    <source>
        <dbReference type="PIRSR" id="PIRSR000988-2"/>
    </source>
</evidence>
<dbReference type="AlphaFoldDB" id="A0AAE0YFG7"/>
<evidence type="ECO:0000256" key="3">
    <source>
        <dbReference type="ARBA" id="ARBA00022801"/>
    </source>
</evidence>
<name>A0AAE0YFG7_9GAST</name>
<evidence type="ECO:0000256" key="7">
    <source>
        <dbReference type="SAM" id="SignalP"/>
    </source>
</evidence>
<dbReference type="PIRSF" id="PIRSF000988">
    <property type="entry name" value="DNase_I_euk"/>
    <property type="match status" value="1"/>
</dbReference>
<dbReference type="InterPro" id="IPR036691">
    <property type="entry name" value="Endo/exonu/phosph_ase_sf"/>
</dbReference>
<sequence length="305" mass="34556">MGSFVEHPPSGGPNFRSLSLPVLLVAACLGGVKESQALLDDSQVFPPPPRVASFNIRHFGNAKMSRPTVVENILKILDRYDLVFIMETRDQRMTSLVQLRQELGEQEWDYVTSKPIGRSSYKELYVFFYRPKVVTLLGSQKFKDTQDVFERDPYIAEFQYFSHFSGSEVKVTFIGAHLDPDDVVAEMRALPEVISTARRLFPESGAYITMGDLNADCYYMDCLEREQTALFSSPELYTSLIPDKADTTVSHNTHCAYDRVVVTVHDHPKLKVANVTVYNFEVDLGLSFDDAWAVSDHYPVEFILA</sequence>
<keyword evidence="6" id="KW-1015">Disulfide bond</keyword>
<feature type="active site" evidence="5">
    <location>
        <position position="177"/>
    </location>
</feature>
<dbReference type="PANTHER" id="PTHR11371:SF31">
    <property type="entry name" value="EXTRACELLULAR NUCLEASE"/>
    <property type="match status" value="1"/>
</dbReference>
<dbReference type="SMART" id="SM00476">
    <property type="entry name" value="DNaseIc"/>
    <property type="match status" value="1"/>
</dbReference>
<organism evidence="9 10">
    <name type="scientific">Elysia crispata</name>
    <name type="common">lettuce slug</name>
    <dbReference type="NCBI Taxonomy" id="231223"/>
    <lineage>
        <taxon>Eukaryota</taxon>
        <taxon>Metazoa</taxon>
        <taxon>Spiralia</taxon>
        <taxon>Lophotrochozoa</taxon>
        <taxon>Mollusca</taxon>
        <taxon>Gastropoda</taxon>
        <taxon>Heterobranchia</taxon>
        <taxon>Euthyneura</taxon>
        <taxon>Panpulmonata</taxon>
        <taxon>Sacoglossa</taxon>
        <taxon>Placobranchoidea</taxon>
        <taxon>Plakobranchidae</taxon>
        <taxon>Elysia</taxon>
    </lineage>
</organism>
<protein>
    <recommendedName>
        <fullName evidence="4">Deoxyribonuclease</fullName>
    </recommendedName>
</protein>
<gene>
    <name evidence="9" type="ORF">RRG08_027405</name>
</gene>
<proteinExistence type="inferred from homology"/>
<dbReference type="GO" id="GO:0006308">
    <property type="term" value="P:DNA catabolic process"/>
    <property type="evidence" value="ECO:0007669"/>
    <property type="project" value="InterPro"/>
</dbReference>
<dbReference type="InterPro" id="IPR016202">
    <property type="entry name" value="DNase_I"/>
</dbReference>
<keyword evidence="10" id="KW-1185">Reference proteome</keyword>
<dbReference type="PRINTS" id="PR00130">
    <property type="entry name" value="DNASEI"/>
</dbReference>
<comment type="caution">
    <text evidence="9">The sequence shown here is derived from an EMBL/GenBank/DDBJ whole genome shotgun (WGS) entry which is preliminary data.</text>
</comment>
<evidence type="ECO:0000313" key="10">
    <source>
        <dbReference type="Proteomes" id="UP001283361"/>
    </source>
</evidence>
<feature type="signal peptide" evidence="7">
    <location>
        <begin position="1"/>
        <end position="37"/>
    </location>
</feature>
<dbReference type="PANTHER" id="PTHR11371">
    <property type="entry name" value="DEOXYRIBONUCLEASE"/>
    <property type="match status" value="1"/>
</dbReference>
<dbReference type="EMBL" id="JAWDGP010006302">
    <property type="protein sequence ID" value="KAK3743538.1"/>
    <property type="molecule type" value="Genomic_DNA"/>
</dbReference>
<keyword evidence="7" id="KW-0732">Signal</keyword>
<feature type="disulfide bond" description="Essential for enzymatic activity" evidence="6">
    <location>
        <begin position="217"/>
        <end position="255"/>
    </location>
</feature>
<dbReference type="SUPFAM" id="SSF56219">
    <property type="entry name" value="DNase I-like"/>
    <property type="match status" value="1"/>
</dbReference>
<keyword evidence="4" id="KW-0255">Endonuclease</keyword>
<accession>A0AAE0YFG7</accession>
<dbReference type="Proteomes" id="UP001283361">
    <property type="component" value="Unassembled WGS sequence"/>
</dbReference>
<evidence type="ECO:0000256" key="1">
    <source>
        <dbReference type="ARBA" id="ARBA00007359"/>
    </source>
</evidence>
<dbReference type="Pfam" id="PF03372">
    <property type="entry name" value="Exo_endo_phos"/>
    <property type="match status" value="1"/>
</dbReference>
<dbReference type="GO" id="GO:0005634">
    <property type="term" value="C:nucleus"/>
    <property type="evidence" value="ECO:0007669"/>
    <property type="project" value="TreeGrafter"/>
</dbReference>
<evidence type="ECO:0000256" key="2">
    <source>
        <dbReference type="ARBA" id="ARBA00022722"/>
    </source>
</evidence>
<dbReference type="GO" id="GO:0003677">
    <property type="term" value="F:DNA binding"/>
    <property type="evidence" value="ECO:0007669"/>
    <property type="project" value="TreeGrafter"/>
</dbReference>
<comment type="similarity">
    <text evidence="1 4">Belongs to the DNase I family.</text>
</comment>
<dbReference type="GO" id="GO:0004530">
    <property type="term" value="F:deoxyribonuclease I activity"/>
    <property type="evidence" value="ECO:0007669"/>
    <property type="project" value="TreeGrafter"/>
</dbReference>
<evidence type="ECO:0000259" key="8">
    <source>
        <dbReference type="Pfam" id="PF03372"/>
    </source>
</evidence>
<evidence type="ECO:0000256" key="5">
    <source>
        <dbReference type="PIRSR" id="PIRSR000988-1"/>
    </source>
</evidence>
<evidence type="ECO:0000313" key="9">
    <source>
        <dbReference type="EMBL" id="KAK3743538.1"/>
    </source>
</evidence>
<dbReference type="InterPro" id="IPR005135">
    <property type="entry name" value="Endo/exonuclease/phosphatase"/>
</dbReference>
<feature type="domain" description="Endonuclease/exonuclease/phosphatase" evidence="8">
    <location>
        <begin position="52"/>
        <end position="297"/>
    </location>
</feature>
<reference evidence="9" key="1">
    <citation type="journal article" date="2023" name="G3 (Bethesda)">
        <title>A reference genome for the long-term kleptoplast-retaining sea slug Elysia crispata morphotype clarki.</title>
        <authorList>
            <person name="Eastman K.E."/>
            <person name="Pendleton A.L."/>
            <person name="Shaikh M.A."/>
            <person name="Suttiyut T."/>
            <person name="Ogas R."/>
            <person name="Tomko P."/>
            <person name="Gavelis G."/>
            <person name="Widhalm J.R."/>
            <person name="Wisecaver J.H."/>
        </authorList>
    </citation>
    <scope>NUCLEOTIDE SEQUENCE</scope>
    <source>
        <strain evidence="9">ECLA1</strain>
    </source>
</reference>
<feature type="active site" evidence="5">
    <location>
        <position position="123"/>
    </location>
</feature>
<keyword evidence="3 4" id="KW-0378">Hydrolase</keyword>
<keyword evidence="2 4" id="KW-0540">Nuclease</keyword>
<dbReference type="Gene3D" id="3.60.10.10">
    <property type="entry name" value="Endonuclease/exonuclease/phosphatase"/>
    <property type="match status" value="1"/>
</dbReference>
<evidence type="ECO:0000256" key="4">
    <source>
        <dbReference type="PIRNR" id="PIRNR000988"/>
    </source>
</evidence>
<feature type="chain" id="PRO_5041925515" description="Deoxyribonuclease" evidence="7">
    <location>
        <begin position="38"/>
        <end position="305"/>
    </location>
</feature>